<gene>
    <name evidence="1" type="ORF">BIU88_09095</name>
</gene>
<dbReference type="EMBL" id="CP017305">
    <property type="protein sequence ID" value="AOS84272.1"/>
    <property type="molecule type" value="Genomic_DNA"/>
</dbReference>
<dbReference type="AlphaFoldDB" id="A0A1D8CZD3"/>
<protein>
    <submittedName>
        <fullName evidence="1">Uncharacterized protein</fullName>
    </submittedName>
</protein>
<proteinExistence type="predicted"/>
<evidence type="ECO:0000313" key="2">
    <source>
        <dbReference type="Proteomes" id="UP000095185"/>
    </source>
</evidence>
<sequence>MFMKSLAGSLPRGLTSLPAEGLIGSIEGYRSSDLASHRFEARFDGWLVNTGFTTCFARQHVDMPFFLTLDKKSTFQYFNNLDLMGV</sequence>
<name>A0A1D8CZD3_CHLLM</name>
<dbReference type="Proteomes" id="UP000095185">
    <property type="component" value="Chromosome"/>
</dbReference>
<accession>A0A1D8CZD3</accession>
<evidence type="ECO:0000313" key="1">
    <source>
        <dbReference type="EMBL" id="AOS84272.1"/>
    </source>
</evidence>
<reference evidence="1" key="1">
    <citation type="submission" date="2016-09" db="EMBL/GenBank/DDBJ databases">
        <title>Genome sequence of Chlorobaculum limnaeum.</title>
        <authorList>
            <person name="Liu Z."/>
            <person name="Tank M."/>
            <person name="Bryant D.A."/>
        </authorList>
    </citation>
    <scope>NUCLEOTIDE SEQUENCE [LARGE SCALE GENOMIC DNA]</scope>
    <source>
        <strain evidence="1">DSM 1677</strain>
    </source>
</reference>
<keyword evidence="2" id="KW-1185">Reference proteome</keyword>
<dbReference type="KEGG" id="clz:BIU88_09095"/>
<organism evidence="1 2">
    <name type="scientific">Chlorobaculum limnaeum</name>
    <dbReference type="NCBI Taxonomy" id="274537"/>
    <lineage>
        <taxon>Bacteria</taxon>
        <taxon>Pseudomonadati</taxon>
        <taxon>Chlorobiota</taxon>
        <taxon>Chlorobiia</taxon>
        <taxon>Chlorobiales</taxon>
        <taxon>Chlorobiaceae</taxon>
        <taxon>Chlorobaculum</taxon>
    </lineage>
</organism>